<dbReference type="AlphaFoldDB" id="J9VMR2"/>
<feature type="compositionally biased region" description="Basic and acidic residues" evidence="1">
    <location>
        <begin position="199"/>
        <end position="210"/>
    </location>
</feature>
<evidence type="ECO:0000313" key="2">
    <source>
        <dbReference type="EMBL" id="AFR94741.2"/>
    </source>
</evidence>
<reference evidence="2 3" key="1">
    <citation type="journal article" date="2014" name="PLoS Genet.">
        <title>Analysis of the genome and transcriptome of Cryptococcus neoformans var. grubii reveals complex RNA expression and microevolution leading to virulence attenuation.</title>
        <authorList>
            <person name="Janbon G."/>
            <person name="Ormerod K.L."/>
            <person name="Paulet D."/>
            <person name="Byrnes E.J.III."/>
            <person name="Yadav V."/>
            <person name="Chatterjee G."/>
            <person name="Mullapudi N."/>
            <person name="Hon C.C."/>
            <person name="Billmyre R.B."/>
            <person name="Brunel F."/>
            <person name="Bahn Y.S."/>
            <person name="Chen W."/>
            <person name="Chen Y."/>
            <person name="Chow E.W."/>
            <person name="Coppee J.Y."/>
            <person name="Floyd-Averette A."/>
            <person name="Gaillardin C."/>
            <person name="Gerik K.J."/>
            <person name="Goldberg J."/>
            <person name="Gonzalez-Hilarion S."/>
            <person name="Gujja S."/>
            <person name="Hamlin J.L."/>
            <person name="Hsueh Y.P."/>
            <person name="Ianiri G."/>
            <person name="Jones S."/>
            <person name="Kodira C.D."/>
            <person name="Kozubowski L."/>
            <person name="Lam W."/>
            <person name="Marra M."/>
            <person name="Mesner L.D."/>
            <person name="Mieczkowski P.A."/>
            <person name="Moyrand F."/>
            <person name="Nielsen K."/>
            <person name="Proux C."/>
            <person name="Rossignol T."/>
            <person name="Schein J.E."/>
            <person name="Sun S."/>
            <person name="Wollschlaeger C."/>
            <person name="Wood I.A."/>
            <person name="Zeng Q."/>
            <person name="Neuveglise C."/>
            <person name="Newlon C.S."/>
            <person name="Perfect J.R."/>
            <person name="Lodge J.K."/>
            <person name="Idnurm A."/>
            <person name="Stajich J.E."/>
            <person name="Kronstad J.W."/>
            <person name="Sanyal K."/>
            <person name="Heitman J."/>
            <person name="Fraser J.A."/>
            <person name="Cuomo C.A."/>
            <person name="Dietrich F.S."/>
        </authorList>
    </citation>
    <scope>NUCLEOTIDE SEQUENCE [LARGE SCALE GENOMIC DNA]</scope>
    <source>
        <strain evidence="3">H99 / ATCC 208821 / CBS 10515 / FGSC 9487</strain>
    </source>
</reference>
<evidence type="ECO:0000313" key="3">
    <source>
        <dbReference type="Proteomes" id="UP000010091"/>
    </source>
</evidence>
<name>J9VMR2_CRYN9</name>
<sequence length="232" mass="25231">MERHNLYRTTSPLFSTTFVRHIRPAGAKLDISHQMLFGANMNICLRGCTAPFEEVPGKSGRSKTTVLLEPVPSIHLIPPSPSDQQTFGHSSSSVESSHHQTFAYMRVDTTNSRPNSSWTQRISGFFDSSKLSLNPRTAPRPEAASVYLAPHPDLPEDPFASRIDMVALSTGVGSLRDVFKQDGPLAAGTGECGVATENDGDRVTVKEKQDPVQPRSQTPAGQSYKVADSISH</sequence>
<dbReference type="KEGG" id="cng:CNAG_01401"/>
<protein>
    <submittedName>
        <fullName evidence="2">Uncharacterized protein</fullName>
    </submittedName>
</protein>
<evidence type="ECO:0000256" key="1">
    <source>
        <dbReference type="SAM" id="MobiDB-lite"/>
    </source>
</evidence>
<dbReference type="HOGENOM" id="CLU_1315358_0_0_1"/>
<keyword evidence="3" id="KW-1185">Reference proteome</keyword>
<proteinExistence type="predicted"/>
<dbReference type="RefSeq" id="XP_012048945.1">
    <property type="nucleotide sequence ID" value="XM_012193555.1"/>
</dbReference>
<dbReference type="Proteomes" id="UP000010091">
    <property type="component" value="Chromosome 5"/>
</dbReference>
<accession>J9VMR2</accession>
<dbReference type="GeneID" id="23885121"/>
<feature type="region of interest" description="Disordered" evidence="1">
    <location>
        <begin position="190"/>
        <end position="232"/>
    </location>
</feature>
<gene>
    <name evidence="2" type="ORF">CNAG_01401</name>
</gene>
<dbReference type="EMBL" id="CP003824">
    <property type="protein sequence ID" value="AFR94741.2"/>
    <property type="molecule type" value="Genomic_DNA"/>
</dbReference>
<dbReference type="VEuPathDB" id="FungiDB:CNAG_01401"/>
<dbReference type="OrthoDB" id="2572173at2759"/>
<organism evidence="2 3">
    <name type="scientific">Cryptococcus neoformans (strain H99 / ATCC 208821 / CBS 10515 / FGSC 9487)</name>
    <name type="common">Cryptococcus neoformans var. grubii serotype A</name>
    <dbReference type="NCBI Taxonomy" id="235443"/>
    <lineage>
        <taxon>Eukaryota</taxon>
        <taxon>Fungi</taxon>
        <taxon>Dikarya</taxon>
        <taxon>Basidiomycota</taxon>
        <taxon>Agaricomycotina</taxon>
        <taxon>Tremellomycetes</taxon>
        <taxon>Tremellales</taxon>
        <taxon>Cryptococcaceae</taxon>
        <taxon>Cryptococcus</taxon>
        <taxon>Cryptococcus neoformans species complex</taxon>
    </lineage>
</organism>